<keyword evidence="3" id="KW-1185">Reference proteome</keyword>
<reference evidence="2 3" key="1">
    <citation type="journal article" date="2015" name="Nat. Commun.">
        <title>Lucilia cuprina genome unlocks parasitic fly biology to underpin future interventions.</title>
        <authorList>
            <person name="Anstead C.A."/>
            <person name="Korhonen P.K."/>
            <person name="Young N.D."/>
            <person name="Hall R.S."/>
            <person name="Jex A.R."/>
            <person name="Murali S.C."/>
            <person name="Hughes D.S."/>
            <person name="Lee S.F."/>
            <person name="Perry T."/>
            <person name="Stroehlein A.J."/>
            <person name="Ansell B.R."/>
            <person name="Breugelmans B."/>
            <person name="Hofmann A."/>
            <person name="Qu J."/>
            <person name="Dugan S."/>
            <person name="Lee S.L."/>
            <person name="Chao H."/>
            <person name="Dinh H."/>
            <person name="Han Y."/>
            <person name="Doddapaneni H.V."/>
            <person name="Worley K.C."/>
            <person name="Muzny D.M."/>
            <person name="Ioannidis P."/>
            <person name="Waterhouse R.M."/>
            <person name="Zdobnov E.M."/>
            <person name="James P.J."/>
            <person name="Bagnall N.H."/>
            <person name="Kotze A.C."/>
            <person name="Gibbs R.A."/>
            <person name="Richards S."/>
            <person name="Batterham P."/>
            <person name="Gasser R.B."/>
        </authorList>
    </citation>
    <scope>NUCLEOTIDE SEQUENCE [LARGE SCALE GENOMIC DNA]</scope>
    <source>
        <strain evidence="2 3">LS</strain>
        <tissue evidence="2">Full body</tissue>
    </source>
</reference>
<sequence>MSILCPRPTVELGQLCLEVENTGFIITLPENDIEINEVNRLNIMHDSVECIHCDDDVDCYGHLTETEIIDVIGNDNSDIGIENVPEDEEDEEVDIVPSLKEALKALNIVQKYCFLSIDLPIDQIETEMLLFWAVKLNELTSLDLPAQNIVQKLDVQNQTCPFCSCPIKINLKKGTAKQPHGYSGYLAQLSYQAPQATLAAVLAPAIGNPTAPQAANPAALPATNPAAPPSANPAHF</sequence>
<evidence type="ECO:0000256" key="1">
    <source>
        <dbReference type="SAM" id="MobiDB-lite"/>
    </source>
</evidence>
<feature type="region of interest" description="Disordered" evidence="1">
    <location>
        <begin position="213"/>
        <end position="236"/>
    </location>
</feature>
<feature type="compositionally biased region" description="Low complexity" evidence="1">
    <location>
        <begin position="213"/>
        <end position="225"/>
    </location>
</feature>
<accession>A0A0L0CNN9</accession>
<evidence type="ECO:0000313" key="2">
    <source>
        <dbReference type="EMBL" id="KNC33069.1"/>
    </source>
</evidence>
<name>A0A0L0CNN9_LUCCU</name>
<dbReference type="EMBL" id="JRES01000237">
    <property type="protein sequence ID" value="KNC33069.1"/>
    <property type="molecule type" value="Genomic_DNA"/>
</dbReference>
<proteinExistence type="predicted"/>
<protein>
    <submittedName>
        <fullName evidence="2">Uncharacterized protein</fullName>
    </submittedName>
</protein>
<feature type="compositionally biased region" description="Pro residues" evidence="1">
    <location>
        <begin position="226"/>
        <end position="236"/>
    </location>
</feature>
<organism evidence="2 3">
    <name type="scientific">Lucilia cuprina</name>
    <name type="common">Green bottle fly</name>
    <name type="synonym">Australian sheep blowfly</name>
    <dbReference type="NCBI Taxonomy" id="7375"/>
    <lineage>
        <taxon>Eukaryota</taxon>
        <taxon>Metazoa</taxon>
        <taxon>Ecdysozoa</taxon>
        <taxon>Arthropoda</taxon>
        <taxon>Hexapoda</taxon>
        <taxon>Insecta</taxon>
        <taxon>Pterygota</taxon>
        <taxon>Neoptera</taxon>
        <taxon>Endopterygota</taxon>
        <taxon>Diptera</taxon>
        <taxon>Brachycera</taxon>
        <taxon>Muscomorpha</taxon>
        <taxon>Oestroidea</taxon>
        <taxon>Calliphoridae</taxon>
        <taxon>Luciliinae</taxon>
        <taxon>Lucilia</taxon>
    </lineage>
</organism>
<comment type="caution">
    <text evidence="2">The sequence shown here is derived from an EMBL/GenBank/DDBJ whole genome shotgun (WGS) entry which is preliminary data.</text>
</comment>
<gene>
    <name evidence="2" type="ORF">FF38_05199</name>
</gene>
<dbReference type="AlphaFoldDB" id="A0A0L0CNN9"/>
<evidence type="ECO:0000313" key="3">
    <source>
        <dbReference type="Proteomes" id="UP000037069"/>
    </source>
</evidence>
<dbReference type="Proteomes" id="UP000037069">
    <property type="component" value="Unassembled WGS sequence"/>
</dbReference>